<gene>
    <name evidence="7" type="ORF">GDO81_013309</name>
</gene>
<feature type="domain" description="Granulins" evidence="6">
    <location>
        <begin position="457"/>
        <end position="470"/>
    </location>
</feature>
<keyword evidence="5" id="KW-0732">Signal</keyword>
<comment type="similarity">
    <text evidence="2">Belongs to the granulin family.</text>
</comment>
<dbReference type="Gene3D" id="2.10.25.160">
    <property type="entry name" value="Granulin"/>
    <property type="match status" value="6"/>
</dbReference>
<dbReference type="Proteomes" id="UP000824782">
    <property type="component" value="Unassembled WGS sequence"/>
</dbReference>
<dbReference type="InterPro" id="IPR000118">
    <property type="entry name" value="Granulin"/>
</dbReference>
<feature type="domain" description="Granulins" evidence="6">
    <location>
        <begin position="385"/>
        <end position="398"/>
    </location>
</feature>
<dbReference type="EMBL" id="WNYA01000006">
    <property type="protein sequence ID" value="KAG8566593.1"/>
    <property type="molecule type" value="Genomic_DNA"/>
</dbReference>
<dbReference type="SMART" id="SM00277">
    <property type="entry name" value="GRAN"/>
    <property type="match status" value="6"/>
</dbReference>
<evidence type="ECO:0000256" key="2">
    <source>
        <dbReference type="ARBA" id="ARBA00010093"/>
    </source>
</evidence>
<evidence type="ECO:0000256" key="1">
    <source>
        <dbReference type="ARBA" id="ARBA00004613"/>
    </source>
</evidence>
<protein>
    <recommendedName>
        <fullName evidence="6">Granulins domain-containing protein</fullName>
    </recommendedName>
</protein>
<keyword evidence="4" id="KW-1015">Disulfide bond</keyword>
<reference evidence="7" key="1">
    <citation type="thesis" date="2020" institute="ProQuest LLC" country="789 East Eisenhower Parkway, Ann Arbor, MI, USA">
        <title>Comparative Genomics and Chromosome Evolution.</title>
        <authorList>
            <person name="Mudd A.B."/>
        </authorList>
    </citation>
    <scope>NUCLEOTIDE SEQUENCE</scope>
    <source>
        <strain evidence="7">237g6f4</strain>
        <tissue evidence="7">Blood</tissue>
    </source>
</reference>
<evidence type="ECO:0000256" key="5">
    <source>
        <dbReference type="SAM" id="SignalP"/>
    </source>
</evidence>
<feature type="signal peptide" evidence="5">
    <location>
        <begin position="1"/>
        <end position="16"/>
    </location>
</feature>
<dbReference type="FunFam" id="2.10.25.160:FF:000001">
    <property type="entry name" value="Granulin precursor"/>
    <property type="match status" value="1"/>
</dbReference>
<name>A0AAV7B4N7_ENGPU</name>
<feature type="domain" description="Granulins" evidence="6">
    <location>
        <begin position="236"/>
        <end position="249"/>
    </location>
</feature>
<accession>A0AAV7B4N7</accession>
<dbReference type="PROSITE" id="PS00799">
    <property type="entry name" value="GRANULINS"/>
    <property type="match status" value="6"/>
</dbReference>
<keyword evidence="8" id="KW-1185">Reference proteome</keyword>
<feature type="domain" description="Granulins" evidence="6">
    <location>
        <begin position="92"/>
        <end position="105"/>
    </location>
</feature>
<dbReference type="PANTHER" id="PTHR12274:SF7">
    <property type="entry name" value="GRANULINS"/>
    <property type="match status" value="1"/>
</dbReference>
<dbReference type="GO" id="GO:0005576">
    <property type="term" value="C:extracellular region"/>
    <property type="evidence" value="ECO:0007669"/>
    <property type="project" value="UniProtKB-SubCell"/>
</dbReference>
<dbReference type="Pfam" id="PF00396">
    <property type="entry name" value="Granulin"/>
    <property type="match status" value="6"/>
</dbReference>
<dbReference type="AlphaFoldDB" id="A0AAV7B4N7"/>
<comment type="caution">
    <text evidence="7">The sequence shown here is derived from an EMBL/GenBank/DDBJ whole genome shotgun (WGS) entry which is preliminary data.</text>
</comment>
<organism evidence="7 8">
    <name type="scientific">Engystomops pustulosus</name>
    <name type="common">Tungara frog</name>
    <name type="synonym">Physalaemus pustulosus</name>
    <dbReference type="NCBI Taxonomy" id="76066"/>
    <lineage>
        <taxon>Eukaryota</taxon>
        <taxon>Metazoa</taxon>
        <taxon>Chordata</taxon>
        <taxon>Craniata</taxon>
        <taxon>Vertebrata</taxon>
        <taxon>Euteleostomi</taxon>
        <taxon>Amphibia</taxon>
        <taxon>Batrachia</taxon>
        <taxon>Anura</taxon>
        <taxon>Neobatrachia</taxon>
        <taxon>Hyloidea</taxon>
        <taxon>Leptodactylidae</taxon>
        <taxon>Leiuperinae</taxon>
        <taxon>Engystomops</taxon>
    </lineage>
</organism>
<evidence type="ECO:0000313" key="7">
    <source>
        <dbReference type="EMBL" id="KAG8566593.1"/>
    </source>
</evidence>
<sequence length="495" mass="52635">MVPPWSLLLLVASAAAVLCPDGRTCGDHTLCCELPDGKGYGCCPETEVVTRSLPMITSEVSCSDEGCPEEYSCIGTPQGGSACCPFAQGTSCLDGHHCCPSGSHCSEDGHYCVPASNLSAIICPDGTSECPNDATCCQMSDQTWGCCPIPQATCCTDHLHCCPHASVCDLEHGKCVSENGEVPLSKKVPARVKLTSAKNVQRVTCGDGSFCPDGTTCCMTEDKHYGCCPFLSAVCCEDFVHCCPSGTTCDVSHKKCVNANFEIPMYNKIPVLHEEATVKCDDATSCPGTTTCCRLPSGEWGCCPFEKAVCCGDHLHCCPAGYTCLKDTCNKEGDSIPWAKKFSAMKLESSDVQCDQTTSCPDKTTCCRLPSGEWGCCPYEQAVCCTDHLHCCPSGYTCDVASGTCNKPSGDLEKATPIQPLGYVWCDGTYACSDGQTCCVGIGGMWTCCPYSQGVCCPDRVHCCPYGHVCLFSGAQCSRSGSPRWDLGWKEKPLL</sequence>
<dbReference type="InterPro" id="IPR039036">
    <property type="entry name" value="Granulin_fam"/>
</dbReference>
<keyword evidence="3" id="KW-0964">Secreted</keyword>
<dbReference type="InterPro" id="IPR037277">
    <property type="entry name" value="Granulin_sf"/>
</dbReference>
<proteinExistence type="inferred from homology"/>
<evidence type="ECO:0000256" key="3">
    <source>
        <dbReference type="ARBA" id="ARBA00022525"/>
    </source>
</evidence>
<feature type="domain" description="Granulins" evidence="6">
    <location>
        <begin position="155"/>
        <end position="168"/>
    </location>
</feature>
<evidence type="ECO:0000259" key="6">
    <source>
        <dbReference type="PROSITE" id="PS00799"/>
    </source>
</evidence>
<feature type="chain" id="PRO_5043540810" description="Granulins domain-containing protein" evidence="5">
    <location>
        <begin position="17"/>
        <end position="495"/>
    </location>
</feature>
<feature type="domain" description="Granulins" evidence="6">
    <location>
        <begin position="311"/>
        <end position="324"/>
    </location>
</feature>
<dbReference type="PANTHER" id="PTHR12274">
    <property type="entry name" value="GRANULIN"/>
    <property type="match status" value="1"/>
</dbReference>
<dbReference type="SUPFAM" id="SSF57277">
    <property type="entry name" value="Granulin repeat"/>
    <property type="match status" value="5"/>
</dbReference>
<comment type="subcellular location">
    <subcellularLocation>
        <location evidence="1">Secreted</location>
    </subcellularLocation>
</comment>
<evidence type="ECO:0000313" key="8">
    <source>
        <dbReference type="Proteomes" id="UP000824782"/>
    </source>
</evidence>
<evidence type="ECO:0000256" key="4">
    <source>
        <dbReference type="ARBA" id="ARBA00023157"/>
    </source>
</evidence>